<dbReference type="EMBL" id="RZGY01000001">
    <property type="protein sequence ID" value="RUQ86694.1"/>
    <property type="molecule type" value="Genomic_DNA"/>
</dbReference>
<dbReference type="SMART" id="SM00858">
    <property type="entry name" value="SAF"/>
    <property type="match status" value="1"/>
</dbReference>
<dbReference type="Proteomes" id="UP000241203">
    <property type="component" value="Unassembled WGS sequence"/>
</dbReference>
<dbReference type="RefSeq" id="WP_106563786.1">
    <property type="nucleotide sequence ID" value="NZ_PYAU01000001.1"/>
</dbReference>
<reference evidence="3 5" key="2">
    <citation type="submission" date="2018-12" db="EMBL/GenBank/DDBJ databases">
        <authorList>
            <person name="hu s."/>
            <person name="Xu Y."/>
            <person name="Xu B."/>
            <person name="Li F."/>
        </authorList>
    </citation>
    <scope>NUCLEOTIDE SEQUENCE [LARGE SCALE GENOMIC DNA]</scope>
    <source>
        <strain evidence="3 5">KSW2-17</strain>
    </source>
</reference>
<keyword evidence="2" id="KW-0969">Cilium</keyword>
<evidence type="ECO:0000313" key="5">
    <source>
        <dbReference type="Proteomes" id="UP000268291"/>
    </source>
</evidence>
<gene>
    <name evidence="2" type="ORF">CLV49_2466</name>
    <name evidence="3" type="ORF">ELQ93_06900</name>
</gene>
<feature type="domain" description="SAF" evidence="1">
    <location>
        <begin position="44"/>
        <end position="106"/>
    </location>
</feature>
<accession>A0A2P8GXZ4</accession>
<reference evidence="2 4" key="1">
    <citation type="submission" date="2018-03" db="EMBL/GenBank/DDBJ databases">
        <title>Genomic Encyclopedia of Archaeal and Bacterial Type Strains, Phase II (KMG-II): from individual species to whole genera.</title>
        <authorList>
            <person name="Goeker M."/>
        </authorList>
    </citation>
    <scope>NUCLEOTIDE SEQUENCE [LARGE SCALE GENOMIC DNA]</scope>
    <source>
        <strain evidence="2 4">DSM 21548</strain>
    </source>
</reference>
<dbReference type="OrthoDB" id="5083100at2"/>
<evidence type="ECO:0000313" key="4">
    <source>
        <dbReference type="Proteomes" id="UP000241203"/>
    </source>
</evidence>
<keyword evidence="5" id="KW-1185">Reference proteome</keyword>
<evidence type="ECO:0000313" key="2">
    <source>
        <dbReference type="EMBL" id="PSL38837.1"/>
    </source>
</evidence>
<sequence length="211" mass="20901">MGVLATRRRPVFRAVDVRLVIGAALVLASIGGVWAVVSSSDRSVAVYAASSTIVAGDTIEVADLSVLHVSLGDAQKLYVETGAVADGAVATRTVFAGELVPEDAIGAPQDVSSAQVVVTVAGQLPAGVAAGREVDVWSSGGSDASDGRDREPPSVLVTGATVSRIVEDEGLVSGSGDVSVELALPEGAVAVVLAATASGDTLALVPVTAAD</sequence>
<evidence type="ECO:0000259" key="1">
    <source>
        <dbReference type="SMART" id="SM00858"/>
    </source>
</evidence>
<keyword evidence="2" id="KW-0966">Cell projection</keyword>
<comment type="caution">
    <text evidence="2">The sequence shown here is derived from an EMBL/GenBank/DDBJ whole genome shotgun (WGS) entry which is preliminary data.</text>
</comment>
<dbReference type="EMBL" id="PYAU01000001">
    <property type="protein sequence ID" value="PSL38837.1"/>
    <property type="molecule type" value="Genomic_DNA"/>
</dbReference>
<organism evidence="2 4">
    <name type="scientific">Labedella gwakjiensis</name>
    <dbReference type="NCBI Taxonomy" id="390269"/>
    <lineage>
        <taxon>Bacteria</taxon>
        <taxon>Bacillati</taxon>
        <taxon>Actinomycetota</taxon>
        <taxon>Actinomycetes</taxon>
        <taxon>Micrococcales</taxon>
        <taxon>Microbacteriaceae</taxon>
        <taxon>Labedella</taxon>
    </lineage>
</organism>
<protein>
    <submittedName>
        <fullName evidence="2">Flagellar basal body P-ring formation chaperone FlgA</fullName>
    </submittedName>
</protein>
<dbReference type="InterPro" id="IPR013974">
    <property type="entry name" value="SAF"/>
</dbReference>
<dbReference type="AlphaFoldDB" id="A0A2P8GXZ4"/>
<evidence type="ECO:0000313" key="3">
    <source>
        <dbReference type="EMBL" id="RUQ86694.1"/>
    </source>
</evidence>
<name>A0A2P8GXZ4_9MICO</name>
<proteinExistence type="predicted"/>
<keyword evidence="2" id="KW-0282">Flagellum</keyword>
<dbReference type="Proteomes" id="UP000268291">
    <property type="component" value="Unassembled WGS sequence"/>
</dbReference>